<comment type="caution">
    <text evidence="3">The sequence shown here is derived from an EMBL/GenBank/DDBJ whole genome shotgun (WGS) entry which is preliminary data.</text>
</comment>
<name>A0A7Y8EAX4_9PSED</name>
<feature type="repeat" description="TPR" evidence="1">
    <location>
        <begin position="100"/>
        <end position="133"/>
    </location>
</feature>
<feature type="signal peptide" evidence="2">
    <location>
        <begin position="1"/>
        <end position="33"/>
    </location>
</feature>
<dbReference type="EMBL" id="JACARM010000111">
    <property type="protein sequence ID" value="NWE11264.1"/>
    <property type="molecule type" value="Genomic_DNA"/>
</dbReference>
<dbReference type="Gene3D" id="1.25.40.10">
    <property type="entry name" value="Tetratricopeptide repeat domain"/>
    <property type="match status" value="1"/>
</dbReference>
<dbReference type="SUPFAM" id="SSF48452">
    <property type="entry name" value="TPR-like"/>
    <property type="match status" value="1"/>
</dbReference>
<dbReference type="InterPro" id="IPR019734">
    <property type="entry name" value="TPR_rpt"/>
</dbReference>
<evidence type="ECO:0000313" key="3">
    <source>
        <dbReference type="EMBL" id="NWE11264.1"/>
    </source>
</evidence>
<evidence type="ECO:0000313" key="4">
    <source>
        <dbReference type="Proteomes" id="UP000563268"/>
    </source>
</evidence>
<protein>
    <submittedName>
        <fullName evidence="3">Poly-beta-1,6 N-acetyl-D-glucosamine export porin PgaA</fullName>
    </submittedName>
</protein>
<dbReference type="Proteomes" id="UP000563268">
    <property type="component" value="Unassembled WGS sequence"/>
</dbReference>
<feature type="non-terminal residue" evidence="3">
    <location>
        <position position="155"/>
    </location>
</feature>
<evidence type="ECO:0000256" key="2">
    <source>
        <dbReference type="SAM" id="SignalP"/>
    </source>
</evidence>
<keyword evidence="2" id="KW-0732">Signal</keyword>
<reference evidence="3 4" key="1">
    <citation type="submission" date="2020-04" db="EMBL/GenBank/DDBJ databases">
        <title>Molecular characterization of pseudomonads from Agaricus bisporus reveal novel blotch 2 pathogens in Western Europe.</title>
        <authorList>
            <person name="Taparia T."/>
            <person name="Krijger M."/>
            <person name="Haynes E."/>
            <person name="Elpinstone J.G."/>
            <person name="Noble R."/>
            <person name="Van Der Wolf J."/>
        </authorList>
    </citation>
    <scope>NUCLEOTIDE SEQUENCE [LARGE SCALE GENOMIC DNA]</scope>
    <source>
        <strain evidence="3 4">K7002</strain>
    </source>
</reference>
<feature type="chain" id="PRO_5031370768" evidence="2">
    <location>
        <begin position="34"/>
        <end position="155"/>
    </location>
</feature>
<keyword evidence="1" id="KW-0802">TPR repeat</keyword>
<gene>
    <name evidence="3" type="ORF">HX788_29600</name>
</gene>
<dbReference type="PROSITE" id="PS50005">
    <property type="entry name" value="TPR"/>
    <property type="match status" value="1"/>
</dbReference>
<dbReference type="InterPro" id="IPR011990">
    <property type="entry name" value="TPR-like_helical_dom_sf"/>
</dbReference>
<sequence length="155" mass="16702">MLRTLPTSASGRLRLLVGAALCSQLLTPSLAFADPAYDALIIQARNGNFTPALTQLRQLPPERQTPGQISDHLVIAGWAGQDAEVLKVYEAQGKNRNLTTQALATVARTYRNQKQWPQALAVYQQALVREPGNVDLQLGQALTQADGGQATTAVQ</sequence>
<dbReference type="AlphaFoldDB" id="A0A7Y8EAX4"/>
<organism evidence="3 4">
    <name type="scientific">Pseudomonas edaphica</name>
    <dbReference type="NCBI Taxonomy" id="2006980"/>
    <lineage>
        <taxon>Bacteria</taxon>
        <taxon>Pseudomonadati</taxon>
        <taxon>Pseudomonadota</taxon>
        <taxon>Gammaproteobacteria</taxon>
        <taxon>Pseudomonadales</taxon>
        <taxon>Pseudomonadaceae</taxon>
        <taxon>Pseudomonas</taxon>
    </lineage>
</organism>
<accession>A0A7Y8EAX4</accession>
<proteinExistence type="predicted"/>
<evidence type="ECO:0000256" key="1">
    <source>
        <dbReference type="PROSITE-ProRule" id="PRU00339"/>
    </source>
</evidence>